<feature type="transmembrane region" description="Helical" evidence="1">
    <location>
        <begin position="27"/>
        <end position="48"/>
    </location>
</feature>
<keyword evidence="1" id="KW-0812">Transmembrane</keyword>
<name>A0A6N4RFW2_BLAVI</name>
<evidence type="ECO:0000313" key="3">
    <source>
        <dbReference type="Proteomes" id="UP000320948"/>
    </source>
</evidence>
<accession>A0A6N4RFW2</accession>
<feature type="transmembrane region" description="Helical" evidence="1">
    <location>
        <begin position="54"/>
        <end position="76"/>
    </location>
</feature>
<reference evidence="2 3" key="1">
    <citation type="journal article" date="2017" name="Nat. Commun.">
        <title>In situ click chemistry generation of cyclooxygenase-2 inhibitors.</title>
        <authorList>
            <person name="Bhardwaj A."/>
            <person name="Kaur J."/>
            <person name="Wuest M."/>
            <person name="Wuest F."/>
        </authorList>
    </citation>
    <scope>NUCLEOTIDE SEQUENCE [LARGE SCALE GENOMIC DNA]</scope>
    <source>
        <strain evidence="2">S2_018_000_R2_106</strain>
    </source>
</reference>
<feature type="transmembrane region" description="Helical" evidence="1">
    <location>
        <begin position="120"/>
        <end position="137"/>
    </location>
</feature>
<organism evidence="2 3">
    <name type="scientific">Blastochloris viridis</name>
    <name type="common">Rhodopseudomonas viridis</name>
    <dbReference type="NCBI Taxonomy" id="1079"/>
    <lineage>
        <taxon>Bacteria</taxon>
        <taxon>Pseudomonadati</taxon>
        <taxon>Pseudomonadota</taxon>
        <taxon>Alphaproteobacteria</taxon>
        <taxon>Hyphomicrobiales</taxon>
        <taxon>Blastochloridaceae</taxon>
        <taxon>Blastochloris</taxon>
    </lineage>
</organism>
<dbReference type="Proteomes" id="UP000320948">
    <property type="component" value="Unassembled WGS sequence"/>
</dbReference>
<dbReference type="AlphaFoldDB" id="A0A6N4RFW2"/>
<dbReference type="EMBL" id="VAFM01000001">
    <property type="protein sequence ID" value="TKW62014.1"/>
    <property type="molecule type" value="Genomic_DNA"/>
</dbReference>
<proteinExistence type="predicted"/>
<evidence type="ECO:0000313" key="2">
    <source>
        <dbReference type="EMBL" id="TKW62014.1"/>
    </source>
</evidence>
<feature type="transmembrane region" description="Helical" evidence="1">
    <location>
        <begin position="88"/>
        <end position="108"/>
    </location>
</feature>
<sequence length="150" mass="15767">MNLTSALTAALAAAEVKQLGPRLARRALAYGLLALAILCLMVVAWRVLELTFGLLLGPLVAALLLALASAGVFYWLDRPHKKHPSPETASLMTVLTPVAVTVAAPLLVPTLKFLLHPKRVATLAVLASAAAAVGMVGKPTTPRRRPVRPS</sequence>
<gene>
    <name evidence="2" type="ORF">DI628_05175</name>
</gene>
<protein>
    <submittedName>
        <fullName evidence="2">Uncharacterized protein</fullName>
    </submittedName>
</protein>
<evidence type="ECO:0000256" key="1">
    <source>
        <dbReference type="SAM" id="Phobius"/>
    </source>
</evidence>
<keyword evidence="1" id="KW-0472">Membrane</keyword>
<comment type="caution">
    <text evidence="2">The sequence shown here is derived from an EMBL/GenBank/DDBJ whole genome shotgun (WGS) entry which is preliminary data.</text>
</comment>
<keyword evidence="1" id="KW-1133">Transmembrane helix</keyword>